<feature type="transmembrane region" description="Helical" evidence="1">
    <location>
        <begin position="15"/>
        <end position="42"/>
    </location>
</feature>
<accession>A0A518G0N4</accession>
<evidence type="ECO:0000313" key="3">
    <source>
        <dbReference type="EMBL" id="QDV22136.1"/>
    </source>
</evidence>
<dbReference type="KEGG" id="ahel:Q31a_04190"/>
<reference evidence="3 4" key="1">
    <citation type="submission" date="2019-02" db="EMBL/GenBank/DDBJ databases">
        <title>Deep-cultivation of Planctomycetes and their phenomic and genomic characterization uncovers novel biology.</title>
        <authorList>
            <person name="Wiegand S."/>
            <person name="Jogler M."/>
            <person name="Boedeker C."/>
            <person name="Pinto D."/>
            <person name="Vollmers J."/>
            <person name="Rivas-Marin E."/>
            <person name="Kohn T."/>
            <person name="Peeters S.H."/>
            <person name="Heuer A."/>
            <person name="Rast P."/>
            <person name="Oberbeckmann S."/>
            <person name="Bunk B."/>
            <person name="Jeske O."/>
            <person name="Meyerdierks A."/>
            <person name="Storesund J.E."/>
            <person name="Kallscheuer N."/>
            <person name="Luecker S."/>
            <person name="Lage O.M."/>
            <person name="Pohl T."/>
            <person name="Merkel B.J."/>
            <person name="Hornburger P."/>
            <person name="Mueller R.-W."/>
            <person name="Bruemmer F."/>
            <person name="Labrenz M."/>
            <person name="Spormann A.M."/>
            <person name="Op den Camp H."/>
            <person name="Overmann J."/>
            <person name="Amann R."/>
            <person name="Jetten M.S.M."/>
            <person name="Mascher T."/>
            <person name="Medema M.H."/>
            <person name="Devos D.P."/>
            <person name="Kaster A.-K."/>
            <person name="Ovreas L."/>
            <person name="Rohde M."/>
            <person name="Galperin M.Y."/>
            <person name="Jogler C."/>
        </authorList>
    </citation>
    <scope>NUCLEOTIDE SEQUENCE [LARGE SCALE GENOMIC DNA]</scope>
    <source>
        <strain evidence="3 4">Q31a</strain>
    </source>
</reference>
<keyword evidence="1" id="KW-0812">Transmembrane</keyword>
<sequence length="183" mass="20159">MLKILHADDPPHHLALGIAIGMFVTFLPLIGIQMAVSFFLAWILGANKLVGVPLVWISNPFTVVPIYYPCYWLGCKLLGGGDVGVEWEQLRGHWHTINTNPTSTWGDRAQFWWNGFFDFAGPLGLGCLIVGLTFGIVSYYVSLLAIRRYRMNRWGQLMPPAHTLAPPVLGADSDSTHSGGHAA</sequence>
<evidence type="ECO:0000256" key="1">
    <source>
        <dbReference type="SAM" id="Phobius"/>
    </source>
</evidence>
<feature type="transmembrane region" description="Helical" evidence="1">
    <location>
        <begin position="123"/>
        <end position="146"/>
    </location>
</feature>
<keyword evidence="1" id="KW-0472">Membrane</keyword>
<dbReference type="EMBL" id="CP036298">
    <property type="protein sequence ID" value="QDV22136.1"/>
    <property type="molecule type" value="Genomic_DNA"/>
</dbReference>
<name>A0A518G0N4_9BACT</name>
<organism evidence="3 4">
    <name type="scientific">Aureliella helgolandensis</name>
    <dbReference type="NCBI Taxonomy" id="2527968"/>
    <lineage>
        <taxon>Bacteria</taxon>
        <taxon>Pseudomonadati</taxon>
        <taxon>Planctomycetota</taxon>
        <taxon>Planctomycetia</taxon>
        <taxon>Pirellulales</taxon>
        <taxon>Pirellulaceae</taxon>
        <taxon>Aureliella</taxon>
    </lineage>
</organism>
<proteinExistence type="predicted"/>
<dbReference type="PANTHER" id="PTHR40547">
    <property type="entry name" value="SLL0298 PROTEIN"/>
    <property type="match status" value="1"/>
</dbReference>
<dbReference type="PANTHER" id="PTHR40547:SF1">
    <property type="entry name" value="SLL0298 PROTEIN"/>
    <property type="match status" value="1"/>
</dbReference>
<keyword evidence="4" id="KW-1185">Reference proteome</keyword>
<keyword evidence="1" id="KW-1133">Transmembrane helix</keyword>
<dbReference type="Proteomes" id="UP000318017">
    <property type="component" value="Chromosome"/>
</dbReference>
<evidence type="ECO:0000313" key="4">
    <source>
        <dbReference type="Proteomes" id="UP000318017"/>
    </source>
</evidence>
<protein>
    <recommendedName>
        <fullName evidence="2">DUF2062 domain-containing protein</fullName>
    </recommendedName>
</protein>
<feature type="domain" description="DUF2062" evidence="2">
    <location>
        <begin position="2"/>
        <end position="154"/>
    </location>
</feature>
<feature type="transmembrane region" description="Helical" evidence="1">
    <location>
        <begin position="49"/>
        <end position="68"/>
    </location>
</feature>
<dbReference type="InterPro" id="IPR018639">
    <property type="entry name" value="DUF2062"/>
</dbReference>
<dbReference type="Pfam" id="PF09835">
    <property type="entry name" value="DUF2062"/>
    <property type="match status" value="1"/>
</dbReference>
<dbReference type="RefSeq" id="WP_197356034.1">
    <property type="nucleotide sequence ID" value="NZ_CP036298.1"/>
</dbReference>
<gene>
    <name evidence="3" type="ORF">Q31a_04190</name>
</gene>
<dbReference type="AlphaFoldDB" id="A0A518G0N4"/>
<evidence type="ECO:0000259" key="2">
    <source>
        <dbReference type="Pfam" id="PF09835"/>
    </source>
</evidence>